<dbReference type="InterPro" id="IPR027417">
    <property type="entry name" value="P-loop_NTPase"/>
</dbReference>
<dbReference type="PROSITE" id="PS00674">
    <property type="entry name" value="AAA"/>
    <property type="match status" value="1"/>
</dbReference>
<evidence type="ECO:0000313" key="3">
    <source>
        <dbReference type="EMBL" id="QHU01266.1"/>
    </source>
</evidence>
<dbReference type="SUPFAM" id="SSF52540">
    <property type="entry name" value="P-loop containing nucleoside triphosphate hydrolases"/>
    <property type="match status" value="1"/>
</dbReference>
<dbReference type="InterPro" id="IPR003960">
    <property type="entry name" value="ATPase_AAA_CS"/>
</dbReference>
<sequence length="389" mass="45882">MFELHITNGLSFIGQSLRYYGYTILEDKSIRALSGVYRRSEVKDDDVFNYYLPFGLSIIKFKGKLISITIIKDGNITEDSVRKELYPYHITLNINNISVEEGEKLMNSLFEEAKTFYKEQIRELKDEPDKISVHIFDEGYWEVLNKRNKRKMSTLHLDGEESSLLSYIRNFLKPEMKEFYNNLGIPYKLNILFEGLPGTGKTSLIHTLASELDMDISILNFNKDVDDNTFMRSLRRLSKNSIFVLEDIDVLFKERKENDNCKNMISFSGLLNSLDGMAFKEGLITIMTTNYECNLDQALKRPGRIDKSLNFGLAKKTQVEKMYNNFFKDNKDEFPKFYKLIKNLKFTTAMIQQYFIWYMFDFKNIFEKITEFEELCTKHNYQDKLDLYI</sequence>
<organism evidence="3">
    <name type="scientific">viral metagenome</name>
    <dbReference type="NCBI Taxonomy" id="1070528"/>
    <lineage>
        <taxon>unclassified sequences</taxon>
        <taxon>metagenomes</taxon>
        <taxon>organismal metagenomes</taxon>
    </lineage>
</organism>
<dbReference type="InterPro" id="IPR050747">
    <property type="entry name" value="Mitochondrial_chaperone_BCS1"/>
</dbReference>
<reference evidence="3" key="1">
    <citation type="journal article" date="2020" name="Nature">
        <title>Giant virus diversity and host interactions through global metagenomics.</title>
        <authorList>
            <person name="Schulz F."/>
            <person name="Roux S."/>
            <person name="Paez-Espino D."/>
            <person name="Jungbluth S."/>
            <person name="Walsh D.A."/>
            <person name="Denef V.J."/>
            <person name="McMahon K.D."/>
            <person name="Konstantinidis K.T."/>
            <person name="Eloe-Fadrosh E.A."/>
            <person name="Kyrpides N.C."/>
            <person name="Woyke T."/>
        </authorList>
    </citation>
    <scope>NUCLEOTIDE SEQUENCE</scope>
    <source>
        <strain evidence="3">GVMAG-M-3300025860-25</strain>
    </source>
</reference>
<dbReference type="Gene3D" id="3.40.50.300">
    <property type="entry name" value="P-loop containing nucleotide triphosphate hydrolases"/>
    <property type="match status" value="1"/>
</dbReference>
<evidence type="ECO:0000256" key="1">
    <source>
        <dbReference type="ARBA" id="ARBA00007448"/>
    </source>
</evidence>
<dbReference type="InterPro" id="IPR003593">
    <property type="entry name" value="AAA+_ATPase"/>
</dbReference>
<dbReference type="EMBL" id="MN740336">
    <property type="protein sequence ID" value="QHU01266.1"/>
    <property type="molecule type" value="Genomic_DNA"/>
</dbReference>
<dbReference type="GO" id="GO:0016887">
    <property type="term" value="F:ATP hydrolysis activity"/>
    <property type="evidence" value="ECO:0007669"/>
    <property type="project" value="InterPro"/>
</dbReference>
<dbReference type="AlphaFoldDB" id="A0A6C0J945"/>
<accession>A0A6C0J945</accession>
<dbReference type="PANTHER" id="PTHR23070">
    <property type="entry name" value="BCS1 AAA-TYPE ATPASE"/>
    <property type="match status" value="1"/>
</dbReference>
<comment type="similarity">
    <text evidence="1">Belongs to the AAA ATPase family. BCS1 subfamily.</text>
</comment>
<evidence type="ECO:0000259" key="2">
    <source>
        <dbReference type="SMART" id="SM00382"/>
    </source>
</evidence>
<dbReference type="Pfam" id="PF00004">
    <property type="entry name" value="AAA"/>
    <property type="match status" value="1"/>
</dbReference>
<dbReference type="GO" id="GO:0005524">
    <property type="term" value="F:ATP binding"/>
    <property type="evidence" value="ECO:0007669"/>
    <property type="project" value="InterPro"/>
</dbReference>
<name>A0A6C0J945_9ZZZZ</name>
<protein>
    <recommendedName>
        <fullName evidence="2">AAA+ ATPase domain-containing protein</fullName>
    </recommendedName>
</protein>
<proteinExistence type="inferred from homology"/>
<dbReference type="SMART" id="SM00382">
    <property type="entry name" value="AAA"/>
    <property type="match status" value="1"/>
</dbReference>
<dbReference type="InterPro" id="IPR003959">
    <property type="entry name" value="ATPase_AAA_core"/>
</dbReference>
<feature type="domain" description="AAA+ ATPase" evidence="2">
    <location>
        <begin position="187"/>
        <end position="315"/>
    </location>
</feature>